<proteinExistence type="predicted"/>
<organism evidence="1 2">
    <name type="scientific">Petrocella atlantisensis</name>
    <dbReference type="NCBI Taxonomy" id="2173034"/>
    <lineage>
        <taxon>Bacteria</taxon>
        <taxon>Bacillati</taxon>
        <taxon>Bacillota</taxon>
        <taxon>Clostridia</taxon>
        <taxon>Lachnospirales</taxon>
        <taxon>Vallitaleaceae</taxon>
        <taxon>Petrocella</taxon>
    </lineage>
</organism>
<evidence type="ECO:0000313" key="2">
    <source>
        <dbReference type="Proteomes" id="UP000279029"/>
    </source>
</evidence>
<dbReference type="AlphaFoldDB" id="A0A3P7SC61"/>
<accession>A0A3P7SC61</accession>
<sequence length="64" mass="7368">MVSLPAHFFYFFSKTFQKMMTLVVVLVEGRNTSNHLWIRNISNRGGGDFIGTYPFGAINCRHEI</sequence>
<reference evidence="1 2" key="1">
    <citation type="submission" date="2018-09" db="EMBL/GenBank/DDBJ databases">
        <authorList>
            <person name="Postec A."/>
        </authorList>
    </citation>
    <scope>NUCLEOTIDE SEQUENCE [LARGE SCALE GENOMIC DNA]</scope>
    <source>
        <strain evidence="1">70B-A</strain>
    </source>
</reference>
<keyword evidence="2" id="KW-1185">Reference proteome</keyword>
<evidence type="ECO:0000313" key="1">
    <source>
        <dbReference type="EMBL" id="VDN49299.1"/>
    </source>
</evidence>
<dbReference type="KEGG" id="cbar:PATL70BA_3369"/>
<dbReference type="EMBL" id="LR130778">
    <property type="protein sequence ID" value="VDN49299.1"/>
    <property type="molecule type" value="Genomic_DNA"/>
</dbReference>
<name>A0A3P7SC61_9FIRM</name>
<gene>
    <name evidence="1" type="ORF">PATL70BA_3369</name>
</gene>
<dbReference type="Proteomes" id="UP000279029">
    <property type="component" value="Chromosome"/>
</dbReference>
<protein>
    <submittedName>
        <fullName evidence="1">Uncharacterized protein</fullName>
    </submittedName>
</protein>